<dbReference type="InterPro" id="IPR002942">
    <property type="entry name" value="S4_RNA-bd"/>
</dbReference>
<dbReference type="CDD" id="cd00165">
    <property type="entry name" value="S4"/>
    <property type="match status" value="1"/>
</dbReference>
<dbReference type="PANTHER" id="PTHR47683">
    <property type="entry name" value="PSEUDOURIDINE SYNTHASE FAMILY PROTEIN-RELATED"/>
    <property type="match status" value="1"/>
</dbReference>
<dbReference type="Pfam" id="PF00849">
    <property type="entry name" value="PseudoU_synth_2"/>
    <property type="match status" value="1"/>
</dbReference>
<dbReference type="Gene3D" id="3.10.290.10">
    <property type="entry name" value="RNA-binding S4 domain"/>
    <property type="match status" value="1"/>
</dbReference>
<dbReference type="EMBL" id="UINC01001690">
    <property type="protein sequence ID" value="SUZ86601.1"/>
    <property type="molecule type" value="Genomic_DNA"/>
</dbReference>
<dbReference type="InterPro" id="IPR006145">
    <property type="entry name" value="PsdUridine_synth_RsuA/RluA"/>
</dbReference>
<dbReference type="InterPro" id="IPR000748">
    <property type="entry name" value="PsdUridine_synth_RsuA/RluB/E/F"/>
</dbReference>
<keyword evidence="2" id="KW-0694">RNA-binding</keyword>
<dbReference type="NCBIfam" id="TIGR00093">
    <property type="entry name" value="pseudouridine synthase"/>
    <property type="match status" value="1"/>
</dbReference>
<dbReference type="AlphaFoldDB" id="A0A381R4B1"/>
<dbReference type="InterPro" id="IPR042092">
    <property type="entry name" value="PsdUridine_s_RsuA/RluB/E/F_cat"/>
</dbReference>
<dbReference type="InterPro" id="IPR020094">
    <property type="entry name" value="TruA/RsuA/RluB/E/F_N"/>
</dbReference>
<dbReference type="FunFam" id="3.30.70.1560:FF:000001">
    <property type="entry name" value="Pseudouridine synthase"/>
    <property type="match status" value="1"/>
</dbReference>
<keyword evidence="3" id="KW-0413">Isomerase</keyword>
<protein>
    <recommendedName>
        <fullName evidence="4">RNA-binding S4 domain-containing protein</fullName>
    </recommendedName>
</protein>
<dbReference type="Gene3D" id="3.30.70.1560">
    <property type="entry name" value="Alpha-L RNA-binding motif"/>
    <property type="match status" value="1"/>
</dbReference>
<dbReference type="GO" id="GO:0003723">
    <property type="term" value="F:RNA binding"/>
    <property type="evidence" value="ECO:0007669"/>
    <property type="project" value="UniProtKB-KW"/>
</dbReference>
<dbReference type="GO" id="GO:0006364">
    <property type="term" value="P:rRNA processing"/>
    <property type="evidence" value="ECO:0007669"/>
    <property type="project" value="UniProtKB-ARBA"/>
</dbReference>
<reference evidence="5" key="1">
    <citation type="submission" date="2018-05" db="EMBL/GenBank/DDBJ databases">
        <authorList>
            <person name="Lanie J.A."/>
            <person name="Ng W.-L."/>
            <person name="Kazmierczak K.M."/>
            <person name="Andrzejewski T.M."/>
            <person name="Davidsen T.M."/>
            <person name="Wayne K.J."/>
            <person name="Tettelin H."/>
            <person name="Glass J.I."/>
            <person name="Rusch D."/>
            <person name="Podicherti R."/>
            <person name="Tsui H.-C.T."/>
            <person name="Winkler M.E."/>
        </authorList>
    </citation>
    <scope>NUCLEOTIDE SEQUENCE</scope>
</reference>
<evidence type="ECO:0000256" key="1">
    <source>
        <dbReference type="ARBA" id="ARBA00008348"/>
    </source>
</evidence>
<evidence type="ECO:0000259" key="4">
    <source>
        <dbReference type="SMART" id="SM00363"/>
    </source>
</evidence>
<dbReference type="PROSITE" id="PS50889">
    <property type="entry name" value="S4"/>
    <property type="match status" value="1"/>
</dbReference>
<name>A0A381R4B1_9ZZZZ</name>
<dbReference type="FunFam" id="3.10.290.10:FF:000003">
    <property type="entry name" value="Pseudouridine synthase"/>
    <property type="match status" value="1"/>
</dbReference>
<dbReference type="InterPro" id="IPR036986">
    <property type="entry name" value="S4_RNA-bd_sf"/>
</dbReference>
<comment type="similarity">
    <text evidence="1">Belongs to the pseudouridine synthase RsuA family.</text>
</comment>
<dbReference type="SUPFAM" id="SSF55174">
    <property type="entry name" value="Alpha-L RNA-binding motif"/>
    <property type="match status" value="1"/>
</dbReference>
<dbReference type="GO" id="GO:0005829">
    <property type="term" value="C:cytosol"/>
    <property type="evidence" value="ECO:0007669"/>
    <property type="project" value="UniProtKB-ARBA"/>
</dbReference>
<dbReference type="InterPro" id="IPR018496">
    <property type="entry name" value="PsdUridine_synth_RsuA/RluB_CS"/>
</dbReference>
<feature type="non-terminal residue" evidence="5">
    <location>
        <position position="234"/>
    </location>
</feature>
<dbReference type="SUPFAM" id="SSF55120">
    <property type="entry name" value="Pseudouridine synthase"/>
    <property type="match status" value="1"/>
</dbReference>
<sequence>MKERIQKILANEGIVSRRQAENLIREGRIKINGQEAILGMSISRRDSIEIDGKAVEISEGTNPLRVLMYNKKVGEISSTKDPEGRPSVFLALPKISKGKWISVGRLDINTSGLMLFTNNGDLANKLMHPSSKIEREYVARIRGQVEPDHIRKLLEGVNLEDGKASFSDIQPGRKGKSNQWFAMVIMEGRTREVRRMWESQGFSVSRLKRVRIGGLFLPANLRQGNYKELAEKEI</sequence>
<dbReference type="GO" id="GO:0001522">
    <property type="term" value="P:pseudouridine synthesis"/>
    <property type="evidence" value="ECO:0007669"/>
    <property type="project" value="InterPro"/>
</dbReference>
<dbReference type="InterPro" id="IPR050343">
    <property type="entry name" value="RsuA_PseudoU_synthase"/>
</dbReference>
<dbReference type="InterPro" id="IPR020103">
    <property type="entry name" value="PsdUridine_synth_cat_dom_sf"/>
</dbReference>
<proteinExistence type="inferred from homology"/>
<dbReference type="Pfam" id="PF01479">
    <property type="entry name" value="S4"/>
    <property type="match status" value="1"/>
</dbReference>
<evidence type="ECO:0000256" key="2">
    <source>
        <dbReference type="ARBA" id="ARBA00022884"/>
    </source>
</evidence>
<accession>A0A381R4B1</accession>
<evidence type="ECO:0000256" key="3">
    <source>
        <dbReference type="ARBA" id="ARBA00023235"/>
    </source>
</evidence>
<evidence type="ECO:0000313" key="5">
    <source>
        <dbReference type="EMBL" id="SUZ86601.1"/>
    </source>
</evidence>
<dbReference type="PROSITE" id="PS01149">
    <property type="entry name" value="PSI_RSU"/>
    <property type="match status" value="1"/>
</dbReference>
<dbReference type="SMART" id="SM00363">
    <property type="entry name" value="S4"/>
    <property type="match status" value="1"/>
</dbReference>
<organism evidence="5">
    <name type="scientific">marine metagenome</name>
    <dbReference type="NCBI Taxonomy" id="408172"/>
    <lineage>
        <taxon>unclassified sequences</taxon>
        <taxon>metagenomes</taxon>
        <taxon>ecological metagenomes</taxon>
    </lineage>
</organism>
<gene>
    <name evidence="5" type="ORF">METZ01_LOCUS39455</name>
</gene>
<dbReference type="PANTHER" id="PTHR47683:SF3">
    <property type="entry name" value="RIBOSOMAL LARGE SUBUNIT PSEUDOURIDINE SYNTHASE B"/>
    <property type="match status" value="1"/>
</dbReference>
<dbReference type="GO" id="GO:0009982">
    <property type="term" value="F:pseudouridine synthase activity"/>
    <property type="evidence" value="ECO:0007669"/>
    <property type="project" value="InterPro"/>
</dbReference>
<feature type="domain" description="RNA-binding S4" evidence="4">
    <location>
        <begin position="3"/>
        <end position="65"/>
    </location>
</feature>
<feature type="non-terminal residue" evidence="5">
    <location>
        <position position="1"/>
    </location>
</feature>
<dbReference type="Gene3D" id="3.30.70.580">
    <property type="entry name" value="Pseudouridine synthase I, catalytic domain, N-terminal subdomain"/>
    <property type="match status" value="1"/>
</dbReference>